<dbReference type="Proteomes" id="UP000038830">
    <property type="component" value="Unassembled WGS sequence"/>
</dbReference>
<accession>A0A0H5BZV7</accession>
<gene>
    <name evidence="1" type="ORF">BN1211_1073</name>
</gene>
<evidence type="ECO:0000313" key="2">
    <source>
        <dbReference type="Proteomes" id="UP000038830"/>
    </source>
</evidence>
<dbReference type="EMBL" id="CDQK01000001">
    <property type="protein sequence ID" value="CEP21065.1"/>
    <property type="molecule type" value="Genomic_DNA"/>
</dbReference>
<name>A0A0H5BZV7_CYBJN</name>
<evidence type="ECO:0000313" key="1">
    <source>
        <dbReference type="EMBL" id="CEP21065.1"/>
    </source>
</evidence>
<organism evidence="1 2">
    <name type="scientific">Cyberlindnera jadinii (strain ATCC 18201 / CBS 1600 / BCRC 20928 / JCM 3617 / NBRC 0987 / NRRL Y-1542)</name>
    <name type="common">Torula yeast</name>
    <name type="synonym">Candida utilis</name>
    <dbReference type="NCBI Taxonomy" id="983966"/>
    <lineage>
        <taxon>Eukaryota</taxon>
        <taxon>Fungi</taxon>
        <taxon>Dikarya</taxon>
        <taxon>Ascomycota</taxon>
        <taxon>Saccharomycotina</taxon>
        <taxon>Saccharomycetes</taxon>
        <taxon>Phaffomycetales</taxon>
        <taxon>Phaffomycetaceae</taxon>
        <taxon>Cyberlindnera</taxon>
    </lineage>
</organism>
<proteinExistence type="predicted"/>
<dbReference type="AlphaFoldDB" id="A0A0H5BZV7"/>
<reference evidence="2" key="1">
    <citation type="journal article" date="2015" name="J. Biotechnol.">
        <title>The structure of the Cyberlindnera jadinii genome and its relation to Candida utilis analyzed by the occurrence of single nucleotide polymorphisms.</title>
        <authorList>
            <person name="Rupp O."/>
            <person name="Brinkrolf K."/>
            <person name="Buerth C."/>
            <person name="Kunigo M."/>
            <person name="Schneider J."/>
            <person name="Jaenicke S."/>
            <person name="Goesmann A."/>
            <person name="Puehler A."/>
            <person name="Jaeger K.-E."/>
            <person name="Ernst J.F."/>
        </authorList>
    </citation>
    <scope>NUCLEOTIDE SEQUENCE [LARGE SCALE GENOMIC DNA]</scope>
    <source>
        <strain evidence="2">ATCC 18201 / CBS 1600 / BCRC 20928 / JCM 3617 / NBRC 0987 / NRRL Y-1542</strain>
    </source>
</reference>
<protein>
    <submittedName>
        <fullName evidence="1">Uncharacterized protein</fullName>
    </submittedName>
</protein>
<sequence length="548" mass="62899">MNKSTDELLESYISVQQWDMLLTKLETESFFCPSAFVLDVLFTLATISTYNNETFIAQKFGIQTSDRPINQRALWILESIVHAVIQSSVATNHGDGENNLFSFTLDSPTLVYSRKQLIQSLDFIRNRGLHNLRSKAMKKALYSENNDLFDEITTSPVRKKLKSEEFGKNDSPQKRALKLALQPEDSPMDDVDLQDEAENRTLAVLNRERIDVALAEGRIWSAISWCLFNAHDVEDPLKQAIANMWTPILSLFIKIMELEMDEYSHEIAPNDEYRSEFTELVTTKFFGQVGHYSWSTKLIEAIFPVTDDKQRHRVEKIFANETRIAKGQYLVPSPHGTFTLAPKLVSPDSVSLRKSILKLANNWLNQGGEGKFSKCSVDDLISSCSIYLFNGNIDDYLLFFRLDPDGESEENVSLLGQILICSLVQISTHAFDQPESDWFTSKDSITFIQELLELTTYKKKYYNFETSEGFERMVTDFSRINIILFTLFSIWCKFSKLEMTETQKDKLLHLAQTGESNRLAALERCKREFKEGELIYITDLLKSILHGI</sequence>